<reference evidence="2" key="1">
    <citation type="submission" date="2016-10" db="EMBL/GenBank/DDBJ databases">
        <authorList>
            <person name="Varghese N."/>
            <person name="Submissions S."/>
        </authorList>
    </citation>
    <scope>NUCLEOTIDE SEQUENCE [LARGE SCALE GENOMIC DNA]</scope>
    <source>
        <strain evidence="2">CGMCC 1.10218</strain>
    </source>
</reference>
<dbReference type="InterPro" id="IPR011990">
    <property type="entry name" value="TPR-like_helical_dom_sf"/>
</dbReference>
<dbReference type="STRING" id="856736.SAMN04488058_101498"/>
<name>A0A1H6T2Y5_9DEIO</name>
<dbReference type="AlphaFoldDB" id="A0A1H6T2Y5"/>
<evidence type="ECO:0000313" key="1">
    <source>
        <dbReference type="EMBL" id="SEI74489.1"/>
    </source>
</evidence>
<dbReference type="Proteomes" id="UP000199223">
    <property type="component" value="Unassembled WGS sequence"/>
</dbReference>
<evidence type="ECO:0008006" key="3">
    <source>
        <dbReference type="Google" id="ProtNLM"/>
    </source>
</evidence>
<protein>
    <recommendedName>
        <fullName evidence="3">Tetratricopeptide repeat-containing protein</fullName>
    </recommendedName>
</protein>
<accession>A0A1H6T2Y5</accession>
<dbReference type="SUPFAM" id="SSF48452">
    <property type="entry name" value="TPR-like"/>
    <property type="match status" value="1"/>
</dbReference>
<evidence type="ECO:0000313" key="2">
    <source>
        <dbReference type="Proteomes" id="UP000199223"/>
    </source>
</evidence>
<dbReference type="Gene3D" id="1.25.40.10">
    <property type="entry name" value="Tetratricopeptide repeat domain"/>
    <property type="match status" value="1"/>
</dbReference>
<proteinExistence type="predicted"/>
<organism evidence="1 2">
    <name type="scientific">Deinococcus reticulitermitis</name>
    <dbReference type="NCBI Taxonomy" id="856736"/>
    <lineage>
        <taxon>Bacteria</taxon>
        <taxon>Thermotogati</taxon>
        <taxon>Deinococcota</taxon>
        <taxon>Deinococci</taxon>
        <taxon>Deinococcales</taxon>
        <taxon>Deinococcaceae</taxon>
        <taxon>Deinococcus</taxon>
    </lineage>
</organism>
<dbReference type="EMBL" id="FNZA01000001">
    <property type="protein sequence ID" value="SEI74489.1"/>
    <property type="molecule type" value="Genomic_DNA"/>
</dbReference>
<gene>
    <name evidence="1" type="ORF">SAMN04488058_101498</name>
</gene>
<sequence>MRPPGFAVKDSFLPPSGVSWGMLQDVWLAIDERRYGQAEALLGANDDLRVGRAGQMALGYIYAHTGRCGEARRVFGELREQHRGDDWEHIAVHQLGRVERLAGQPEAALKFFEEERALIRAQGEEAHKLAVNALETAQCFLKLGRLADARRELDLSVEAARTHDDPETLGRAERALADLSLSEGHPQAARLHYERALVAFRESEDEFAVRETEALLGNV</sequence>
<keyword evidence="2" id="KW-1185">Reference proteome</keyword>